<name>A0A329ML95_9BACL</name>
<organism evidence="3 4">
    <name type="scientific">Paenibacillus contaminans</name>
    <dbReference type="NCBI Taxonomy" id="450362"/>
    <lineage>
        <taxon>Bacteria</taxon>
        <taxon>Bacillati</taxon>
        <taxon>Bacillota</taxon>
        <taxon>Bacilli</taxon>
        <taxon>Bacillales</taxon>
        <taxon>Paenibacillaceae</taxon>
        <taxon>Paenibacillus</taxon>
    </lineage>
</organism>
<keyword evidence="2" id="KW-0472">Membrane</keyword>
<comment type="caution">
    <text evidence="3">The sequence shown here is derived from an EMBL/GenBank/DDBJ whole genome shotgun (WGS) entry which is preliminary data.</text>
</comment>
<feature type="region of interest" description="Disordered" evidence="1">
    <location>
        <begin position="66"/>
        <end position="163"/>
    </location>
</feature>
<dbReference type="Proteomes" id="UP000250369">
    <property type="component" value="Unassembled WGS sequence"/>
</dbReference>
<accession>A0A329ML95</accession>
<dbReference type="AlphaFoldDB" id="A0A329ML95"/>
<keyword evidence="2" id="KW-0812">Transmembrane</keyword>
<reference evidence="3 4" key="1">
    <citation type="journal article" date="2009" name="Int. J. Syst. Evol. Microbiol.">
        <title>Paenibacillus contaminans sp. nov., isolated from a contaminated laboratory plate.</title>
        <authorList>
            <person name="Chou J.H."/>
            <person name="Lee J.H."/>
            <person name="Lin M.C."/>
            <person name="Chang P.S."/>
            <person name="Arun A.B."/>
            <person name="Young C.C."/>
            <person name="Chen W.M."/>
        </authorList>
    </citation>
    <scope>NUCLEOTIDE SEQUENCE [LARGE SCALE GENOMIC DNA]</scope>
    <source>
        <strain evidence="3 4">CKOBP-6</strain>
    </source>
</reference>
<evidence type="ECO:0000256" key="2">
    <source>
        <dbReference type="SAM" id="Phobius"/>
    </source>
</evidence>
<dbReference type="RefSeq" id="WP_113032844.1">
    <property type="nucleotide sequence ID" value="NZ_QMFB01000012.1"/>
</dbReference>
<feature type="compositionally biased region" description="Gly residues" evidence="1">
    <location>
        <begin position="74"/>
        <end position="86"/>
    </location>
</feature>
<sequence length="262" mass="27362">MIKWLNRLSKLIVMTVLVSVLTVYVTWMTVHLYVEKLLGQFPLSANMKKLHFSDLWDQMIGDWKGQDPVAGSQSGTGGGTGSGTGSKGALADNGTGSNAAGGDAPVNGSPSAGADGSGTGLDGMNGGRGIDAGTSGSGSGGTSTGAGGSTGGAGGNREEYVPDNALPVFGQSSGSGSDALDKKKLIMTAEQFNQKRELLSDADKMRIFTLLLTRLPEEELQKFSQMVEDGISSDDLNVMDSSAQKYLKSEEYEELMDILKKF</sequence>
<feature type="transmembrane region" description="Helical" evidence="2">
    <location>
        <begin position="12"/>
        <end position="34"/>
    </location>
</feature>
<gene>
    <name evidence="3" type="ORF">DQG23_21075</name>
</gene>
<evidence type="ECO:0000313" key="4">
    <source>
        <dbReference type="Proteomes" id="UP000250369"/>
    </source>
</evidence>
<keyword evidence="2" id="KW-1133">Transmembrane helix</keyword>
<keyword evidence="4" id="KW-1185">Reference proteome</keyword>
<evidence type="ECO:0000313" key="3">
    <source>
        <dbReference type="EMBL" id="RAV19483.1"/>
    </source>
</evidence>
<dbReference type="OrthoDB" id="2662662at2"/>
<evidence type="ECO:0000256" key="1">
    <source>
        <dbReference type="SAM" id="MobiDB-lite"/>
    </source>
</evidence>
<feature type="compositionally biased region" description="Gly residues" evidence="1">
    <location>
        <begin position="115"/>
        <end position="155"/>
    </location>
</feature>
<dbReference type="EMBL" id="QMFB01000012">
    <property type="protein sequence ID" value="RAV19483.1"/>
    <property type="molecule type" value="Genomic_DNA"/>
</dbReference>
<proteinExistence type="predicted"/>
<evidence type="ECO:0008006" key="5">
    <source>
        <dbReference type="Google" id="ProtNLM"/>
    </source>
</evidence>
<protein>
    <recommendedName>
        <fullName evidence="5">Spore coat protein</fullName>
    </recommendedName>
</protein>